<protein>
    <submittedName>
        <fullName evidence="2">Uncharacterized protein</fullName>
    </submittedName>
</protein>
<dbReference type="RefSeq" id="WP_208340071.1">
    <property type="nucleotide sequence ID" value="NZ_CAWQFN010000602.1"/>
</dbReference>
<sequence>MTDIQVWAFLVGCNRYLDYRTIVAPDFMCDSKTSSLLAEKAGGNSTPGGIAYYREIHSPKDGDLTLVFRVIAARAEDIGIEGQGVLKDSFGREIDLIEGVVFRKKELLDNIAFTEEEFEPNYEKKLKNVAFSKQEFESIHKKLVVYYHKFWQCTRPESVIPSEPSNKNIENNVENKLELKRFDEYFPLEKEQSLQPPPIDNLKLQDGSDITMHSTSKNPEETNISASEDEPRSSTCLFSGMDNPICKLIKKLIGIFKLFF</sequence>
<accession>A0AAP5IAB1</accession>
<name>A0AAP5IAB1_9CYAN</name>
<comment type="caution">
    <text evidence="2">The sequence shown here is derived from an EMBL/GenBank/DDBJ whole genome shotgun (WGS) entry which is preliminary data.</text>
</comment>
<reference evidence="3" key="1">
    <citation type="journal article" date="2021" name="Science">
        <title>Hunting the eagle killer: A cyanobacterial neurotoxin causes vacuolar myelinopathy.</title>
        <authorList>
            <person name="Breinlinger S."/>
            <person name="Phillips T.J."/>
            <person name="Haram B.N."/>
            <person name="Mares J."/>
            <person name="Martinez Yerena J.A."/>
            <person name="Hrouzek P."/>
            <person name="Sobotka R."/>
            <person name="Henderson W.M."/>
            <person name="Schmieder P."/>
            <person name="Williams S.M."/>
            <person name="Lauderdale J.D."/>
            <person name="Wilde H.D."/>
            <person name="Gerrin W."/>
            <person name="Kust A."/>
            <person name="Washington J.W."/>
            <person name="Wagner C."/>
            <person name="Geier B."/>
            <person name="Liebeke M."/>
            <person name="Enke H."/>
            <person name="Niedermeyer T.H.J."/>
            <person name="Wilde S.B."/>
        </authorList>
    </citation>
    <scope>NUCLEOTIDE SEQUENCE [LARGE SCALE GENOMIC DNA]</scope>
    <source>
        <strain evidence="3">Thurmond2011</strain>
    </source>
</reference>
<organism evidence="2 3">
    <name type="scientific">Aetokthonos hydrillicola Thurmond2011</name>
    <dbReference type="NCBI Taxonomy" id="2712845"/>
    <lineage>
        <taxon>Bacteria</taxon>
        <taxon>Bacillati</taxon>
        <taxon>Cyanobacteriota</taxon>
        <taxon>Cyanophyceae</taxon>
        <taxon>Nostocales</taxon>
        <taxon>Hapalosiphonaceae</taxon>
        <taxon>Aetokthonos</taxon>
    </lineage>
</organism>
<evidence type="ECO:0000256" key="1">
    <source>
        <dbReference type="SAM" id="MobiDB-lite"/>
    </source>
</evidence>
<dbReference type="AlphaFoldDB" id="A0AAP5IAB1"/>
<feature type="region of interest" description="Disordered" evidence="1">
    <location>
        <begin position="192"/>
        <end position="233"/>
    </location>
</feature>
<evidence type="ECO:0000313" key="2">
    <source>
        <dbReference type="EMBL" id="MDR9896098.1"/>
    </source>
</evidence>
<gene>
    <name evidence="2" type="ORF">G7B40_016225</name>
</gene>
<keyword evidence="3" id="KW-1185">Reference proteome</keyword>
<proteinExistence type="predicted"/>
<dbReference type="EMBL" id="JAALHA020000007">
    <property type="protein sequence ID" value="MDR9896098.1"/>
    <property type="molecule type" value="Genomic_DNA"/>
</dbReference>
<evidence type="ECO:0000313" key="3">
    <source>
        <dbReference type="Proteomes" id="UP000667802"/>
    </source>
</evidence>
<feature type="compositionally biased region" description="Polar residues" evidence="1">
    <location>
        <begin position="211"/>
        <end position="226"/>
    </location>
</feature>
<dbReference type="Proteomes" id="UP000667802">
    <property type="component" value="Unassembled WGS sequence"/>
</dbReference>